<dbReference type="InterPro" id="IPR032466">
    <property type="entry name" value="Metal_Hydrolase"/>
</dbReference>
<dbReference type="EMBL" id="CP027433">
    <property type="protein sequence ID" value="AVL99445.1"/>
    <property type="molecule type" value="Genomic_DNA"/>
</dbReference>
<dbReference type="PANTHER" id="PTHR43569">
    <property type="entry name" value="AMIDOHYDROLASE"/>
    <property type="match status" value="1"/>
</dbReference>
<dbReference type="SUPFAM" id="SSF51556">
    <property type="entry name" value="Metallo-dependent hydrolases"/>
    <property type="match status" value="1"/>
</dbReference>
<dbReference type="Pfam" id="PF04909">
    <property type="entry name" value="Amidohydro_2"/>
    <property type="match status" value="1"/>
</dbReference>
<dbReference type="Gene3D" id="3.20.20.140">
    <property type="entry name" value="Metal-dependent hydrolases"/>
    <property type="match status" value="1"/>
</dbReference>
<protein>
    <submittedName>
        <fullName evidence="3">Amidohydrolase</fullName>
    </submittedName>
</protein>
<dbReference type="OrthoDB" id="5450317at2"/>
<accession>A0A2S0KCR3</accession>
<comment type="similarity">
    <text evidence="1">Belongs to the metallo-dependent hydrolases superfamily.</text>
</comment>
<proteinExistence type="inferred from homology"/>
<dbReference type="RefSeq" id="WP_105941180.1">
    <property type="nucleotide sequence ID" value="NZ_CP027433.1"/>
</dbReference>
<dbReference type="GO" id="GO:0016787">
    <property type="term" value="F:hydrolase activity"/>
    <property type="evidence" value="ECO:0007669"/>
    <property type="project" value="UniProtKB-KW"/>
</dbReference>
<evidence type="ECO:0000313" key="3">
    <source>
        <dbReference type="EMBL" id="AVL99445.1"/>
    </source>
</evidence>
<sequence>MSTLDGRVAGIVDAHAHFFNPRTPPWSLQRLGRASVPVLRALPAPLVRVAGRFTDEHSLSGLAGPGLLNKRYELREYGKDLAGLCTAAGVTVESVIPVDSQWRRRLSPDDAAAAVRRDIEQLASLPYGNGLPALGGLLVPADERVPGLGVRESLDRDELGLIRGVRLRWGRHPDPLVHDWSSESGALSSPNFLRTFPSLADRGLIFESLCYSHELGELAAFASEYPEVDIVVEHLGLPVGVFGPVGSSTGTTAAARADILSLWRERMSMLAARPNVSVKISGIASGLLGYGRERSGNIGGQHILADMIGPLVLHVTDRFGPERVLFGSNAPLDSHNATIGVTVGALVDVLSDRGDHLLSRLFAGNARRLYRIADHPPASGEAASESVDAGD</sequence>
<keyword evidence="4" id="KW-1185">Reference proteome</keyword>
<dbReference type="AlphaFoldDB" id="A0A2S0KCR3"/>
<evidence type="ECO:0000313" key="4">
    <source>
        <dbReference type="Proteomes" id="UP000239814"/>
    </source>
</evidence>
<keyword evidence="3" id="KW-0378">Hydrolase</keyword>
<dbReference type="PANTHER" id="PTHR43569:SF2">
    <property type="entry name" value="AMIDOHYDROLASE-RELATED DOMAIN-CONTAINING PROTEIN"/>
    <property type="match status" value="1"/>
</dbReference>
<dbReference type="Proteomes" id="UP000239814">
    <property type="component" value="Chromosome"/>
</dbReference>
<organism evidence="3 4">
    <name type="scientific">Gordonia iterans</name>
    <dbReference type="NCBI Taxonomy" id="1004901"/>
    <lineage>
        <taxon>Bacteria</taxon>
        <taxon>Bacillati</taxon>
        <taxon>Actinomycetota</taxon>
        <taxon>Actinomycetes</taxon>
        <taxon>Mycobacteriales</taxon>
        <taxon>Gordoniaceae</taxon>
        <taxon>Gordonia</taxon>
    </lineage>
</organism>
<reference evidence="3 4" key="1">
    <citation type="submission" date="2018-03" db="EMBL/GenBank/DDBJ databases">
        <title>Characteristics and genome of n-alkane degrading marine bacteria Gordonia iterans isolated from crude oil contaminated in Tae-an, South Korea.</title>
        <authorList>
            <person name="Lee S.-S."/>
            <person name="Kim H."/>
        </authorList>
    </citation>
    <scope>NUCLEOTIDE SEQUENCE [LARGE SCALE GENOMIC DNA]</scope>
    <source>
        <strain evidence="3 4">Co17</strain>
    </source>
</reference>
<evidence type="ECO:0000259" key="2">
    <source>
        <dbReference type="Pfam" id="PF04909"/>
    </source>
</evidence>
<evidence type="ECO:0000256" key="1">
    <source>
        <dbReference type="ARBA" id="ARBA00038310"/>
    </source>
</evidence>
<name>A0A2S0KCR3_9ACTN</name>
<gene>
    <name evidence="3" type="ORF">C6V83_03255</name>
</gene>
<dbReference type="InterPro" id="IPR006680">
    <property type="entry name" value="Amidohydro-rel"/>
</dbReference>
<dbReference type="InterPro" id="IPR052350">
    <property type="entry name" value="Metallo-dep_Lactonases"/>
</dbReference>
<feature type="domain" description="Amidohydrolase-related" evidence="2">
    <location>
        <begin position="158"/>
        <end position="372"/>
    </location>
</feature>
<dbReference type="KEGG" id="git:C6V83_03255"/>